<dbReference type="InterPro" id="IPR042178">
    <property type="entry name" value="Serpin_sf_1"/>
</dbReference>
<gene>
    <name evidence="14" type="primary">LOC115553729</name>
</gene>
<evidence type="ECO:0000256" key="6">
    <source>
        <dbReference type="ARBA" id="ARBA00037352"/>
    </source>
</evidence>
<protein>
    <recommendedName>
        <fullName evidence="7">Thyroxine-binding globulin</fullName>
    </recommendedName>
    <alternativeName>
        <fullName evidence="9">Serpin A7</fullName>
    </alternativeName>
    <alternativeName>
        <fullName evidence="8">T4-binding globulin</fullName>
    </alternativeName>
</protein>
<dbReference type="PROSITE" id="PS00284">
    <property type="entry name" value="SERPIN"/>
    <property type="match status" value="1"/>
</dbReference>
<dbReference type="Gene3D" id="2.30.39.10">
    <property type="entry name" value="Alpha-1-antitrypsin, domain 1"/>
    <property type="match status" value="1"/>
</dbReference>
<evidence type="ECO:0000256" key="4">
    <source>
        <dbReference type="ARBA" id="ARBA00022729"/>
    </source>
</evidence>
<proteinExistence type="inferred from homology"/>
<evidence type="ECO:0000256" key="2">
    <source>
        <dbReference type="ARBA" id="ARBA00009500"/>
    </source>
</evidence>
<dbReference type="InterPro" id="IPR042185">
    <property type="entry name" value="Serpin_sf_2"/>
</dbReference>
<name>A0A8C4ZNP4_GADMO</name>
<accession>A0A8C4ZNP4</accession>
<reference evidence="14" key="2">
    <citation type="submission" date="2025-09" db="UniProtKB">
        <authorList>
            <consortium name="Ensembl"/>
        </authorList>
    </citation>
    <scope>IDENTIFICATION</scope>
</reference>
<dbReference type="Ensembl" id="ENSGMOT00000018263.2">
    <property type="protein sequence ID" value="ENSGMOP00000017824.2"/>
    <property type="gene ID" value="ENSGMOG00000016607.2"/>
</dbReference>
<feature type="domain" description="Serpin" evidence="13">
    <location>
        <begin position="59"/>
        <end position="416"/>
    </location>
</feature>
<reference evidence="14" key="1">
    <citation type="submission" date="2025-08" db="UniProtKB">
        <authorList>
            <consortium name="Ensembl"/>
        </authorList>
    </citation>
    <scope>IDENTIFICATION</scope>
</reference>
<evidence type="ECO:0000313" key="14">
    <source>
        <dbReference type="Ensembl" id="ENSGMOP00000017824.2"/>
    </source>
</evidence>
<dbReference type="GO" id="GO:0004867">
    <property type="term" value="F:serine-type endopeptidase inhibitor activity"/>
    <property type="evidence" value="ECO:0007669"/>
    <property type="project" value="InterPro"/>
</dbReference>
<keyword evidence="4 12" id="KW-0732">Signal</keyword>
<dbReference type="OMA" id="TLMSFQH"/>
<dbReference type="GeneTree" id="ENSGT00940000164899"/>
<evidence type="ECO:0000256" key="9">
    <source>
        <dbReference type="ARBA" id="ARBA00043177"/>
    </source>
</evidence>
<dbReference type="InterPro" id="IPR000215">
    <property type="entry name" value="Serpin_fam"/>
</dbReference>
<comment type="function">
    <text evidence="6">Major thyroid hormone transport protein in serum.</text>
</comment>
<dbReference type="SUPFAM" id="SSF56574">
    <property type="entry name" value="Serpins"/>
    <property type="match status" value="1"/>
</dbReference>
<dbReference type="InterPro" id="IPR023796">
    <property type="entry name" value="Serpin_dom"/>
</dbReference>
<evidence type="ECO:0000313" key="15">
    <source>
        <dbReference type="Proteomes" id="UP000694546"/>
    </source>
</evidence>
<dbReference type="Proteomes" id="UP000694546">
    <property type="component" value="Chromosome 11"/>
</dbReference>
<feature type="compositionally biased region" description="Basic and acidic residues" evidence="11">
    <location>
        <begin position="24"/>
        <end position="42"/>
    </location>
</feature>
<evidence type="ECO:0000256" key="11">
    <source>
        <dbReference type="SAM" id="MobiDB-lite"/>
    </source>
</evidence>
<dbReference type="InterPro" id="IPR036186">
    <property type="entry name" value="Serpin_sf"/>
</dbReference>
<dbReference type="RefSeq" id="XP_030226080.1">
    <property type="nucleotide sequence ID" value="XM_030370220.1"/>
</dbReference>
<keyword evidence="5" id="KW-0325">Glycoprotein</keyword>
<feature type="region of interest" description="Disordered" evidence="11">
    <location>
        <begin position="24"/>
        <end position="45"/>
    </location>
</feature>
<dbReference type="GO" id="GO:0005615">
    <property type="term" value="C:extracellular space"/>
    <property type="evidence" value="ECO:0007669"/>
    <property type="project" value="InterPro"/>
</dbReference>
<evidence type="ECO:0000259" key="13">
    <source>
        <dbReference type="SMART" id="SM00093"/>
    </source>
</evidence>
<dbReference type="SMART" id="SM00093">
    <property type="entry name" value="SERPIN"/>
    <property type="match status" value="1"/>
</dbReference>
<keyword evidence="15" id="KW-1185">Reference proteome</keyword>
<dbReference type="PANTHER" id="PTHR11461">
    <property type="entry name" value="SERINE PROTEASE INHIBITOR, SERPIN"/>
    <property type="match status" value="1"/>
</dbReference>
<dbReference type="OrthoDB" id="671595at2759"/>
<evidence type="ECO:0000256" key="1">
    <source>
        <dbReference type="ARBA" id="ARBA00004613"/>
    </source>
</evidence>
<sequence>MIRAALSIWILSAVVCLGRGDHHGDHSHDDGHAHHHHDESDHSTSNLKLVSSANTDFATQLYKKLAAQKDLQGKNIFFSPISVTLALAALSSGARGDTYQQLFTGLGFNSSLLTQADVDKAFKSLLTGFNRTSQEDLSAGTALFVQETFSPRAQFMEVVKQEYLADVFALDFHNTTESVSNINKYVAEKTNGKIEKLVEDLDPATLMYLVSYMYFKDKWELPFDPTDTKEDVFHVDEQTQVPVQMMNMEEEVNTYYDKESSTSVLQLQYNGSSSMLLVLPDKGLAELEEVICQNHVNKWLKWMRRKRTDIFVPKFSIKMSHSLKNVLSEMGMQDMFGAAADFSGISDLKLSVSEVVHQATLDVDEAGATAAAATGVGITLLSFRKIPVLKFNRPFIVLITDSNNGNIFFMGKIVNPNI</sequence>
<evidence type="ECO:0000256" key="5">
    <source>
        <dbReference type="ARBA" id="ARBA00023180"/>
    </source>
</evidence>
<feature type="chain" id="PRO_5047079009" description="Thyroxine-binding globulin" evidence="12">
    <location>
        <begin position="21"/>
        <end position="418"/>
    </location>
</feature>
<dbReference type="InterPro" id="IPR023795">
    <property type="entry name" value="Serpin_CS"/>
</dbReference>
<comment type="similarity">
    <text evidence="2 10">Belongs to the serpin family.</text>
</comment>
<dbReference type="GeneID" id="115553729"/>
<dbReference type="AlphaFoldDB" id="A0A8C4ZNP4"/>
<evidence type="ECO:0000256" key="7">
    <source>
        <dbReference type="ARBA" id="ARBA00039512"/>
    </source>
</evidence>
<keyword evidence="3" id="KW-0964">Secreted</keyword>
<dbReference type="PANTHER" id="PTHR11461:SF375">
    <property type="entry name" value="THYROXINE-BINDING GLOBULIN"/>
    <property type="match status" value="1"/>
</dbReference>
<dbReference type="Gene3D" id="3.30.497.10">
    <property type="entry name" value="Antithrombin, subunit I, domain 2"/>
    <property type="match status" value="1"/>
</dbReference>
<dbReference type="Pfam" id="PF00079">
    <property type="entry name" value="Serpin"/>
    <property type="match status" value="1"/>
</dbReference>
<evidence type="ECO:0000256" key="8">
    <source>
        <dbReference type="ARBA" id="ARBA00042967"/>
    </source>
</evidence>
<evidence type="ECO:0000256" key="10">
    <source>
        <dbReference type="RuleBase" id="RU000411"/>
    </source>
</evidence>
<organism evidence="14 15">
    <name type="scientific">Gadus morhua</name>
    <name type="common">Atlantic cod</name>
    <dbReference type="NCBI Taxonomy" id="8049"/>
    <lineage>
        <taxon>Eukaryota</taxon>
        <taxon>Metazoa</taxon>
        <taxon>Chordata</taxon>
        <taxon>Craniata</taxon>
        <taxon>Vertebrata</taxon>
        <taxon>Euteleostomi</taxon>
        <taxon>Actinopterygii</taxon>
        <taxon>Neopterygii</taxon>
        <taxon>Teleostei</taxon>
        <taxon>Neoteleostei</taxon>
        <taxon>Acanthomorphata</taxon>
        <taxon>Zeiogadaria</taxon>
        <taxon>Gadariae</taxon>
        <taxon>Gadiformes</taxon>
        <taxon>Gadoidei</taxon>
        <taxon>Gadidae</taxon>
        <taxon>Gadus</taxon>
    </lineage>
</organism>
<evidence type="ECO:0000256" key="3">
    <source>
        <dbReference type="ARBA" id="ARBA00022525"/>
    </source>
</evidence>
<comment type="subcellular location">
    <subcellularLocation>
        <location evidence="1">Secreted</location>
    </subcellularLocation>
</comment>
<evidence type="ECO:0000256" key="12">
    <source>
        <dbReference type="SAM" id="SignalP"/>
    </source>
</evidence>
<feature type="signal peptide" evidence="12">
    <location>
        <begin position="1"/>
        <end position="20"/>
    </location>
</feature>